<organism evidence="1 2">
    <name type="scientific">Tectimicrobiota bacterium</name>
    <dbReference type="NCBI Taxonomy" id="2528274"/>
    <lineage>
        <taxon>Bacteria</taxon>
        <taxon>Pseudomonadati</taxon>
        <taxon>Nitrospinota/Tectimicrobiota group</taxon>
        <taxon>Candidatus Tectimicrobiota</taxon>
    </lineage>
</organism>
<evidence type="ECO:0000313" key="1">
    <source>
        <dbReference type="EMBL" id="MBI4596459.1"/>
    </source>
</evidence>
<name>A0A933LR73_UNCTE</name>
<comment type="caution">
    <text evidence="1">The sequence shown here is derived from an EMBL/GenBank/DDBJ whole genome shotgun (WGS) entry which is preliminary data.</text>
</comment>
<accession>A0A933LR73</accession>
<sequence length="67" mass="7455">MLRRGLRRFGMRRQIEAKVGCLRIQVAQQGCLPGLPGSGDQNGRELGCHTTDQSFGMPIYPHADIMQ</sequence>
<evidence type="ECO:0000313" key="2">
    <source>
        <dbReference type="Proteomes" id="UP000772181"/>
    </source>
</evidence>
<gene>
    <name evidence="1" type="ORF">HY730_08810</name>
</gene>
<protein>
    <submittedName>
        <fullName evidence="1">Uncharacterized protein</fullName>
    </submittedName>
</protein>
<dbReference type="Proteomes" id="UP000772181">
    <property type="component" value="Unassembled WGS sequence"/>
</dbReference>
<proteinExistence type="predicted"/>
<reference evidence="1" key="1">
    <citation type="submission" date="2020-07" db="EMBL/GenBank/DDBJ databases">
        <title>Huge and variable diversity of episymbiotic CPR bacteria and DPANN archaea in groundwater ecosystems.</title>
        <authorList>
            <person name="He C.Y."/>
            <person name="Keren R."/>
            <person name="Whittaker M."/>
            <person name="Farag I.F."/>
            <person name="Doudna J."/>
            <person name="Cate J.H.D."/>
            <person name="Banfield J.F."/>
        </authorList>
    </citation>
    <scope>NUCLEOTIDE SEQUENCE</scope>
    <source>
        <strain evidence="1">NC_groundwater_1482_Ag_S-0.65um_47_24</strain>
    </source>
</reference>
<dbReference type="EMBL" id="JACQWF010000385">
    <property type="protein sequence ID" value="MBI4596459.1"/>
    <property type="molecule type" value="Genomic_DNA"/>
</dbReference>
<dbReference type="AlphaFoldDB" id="A0A933LR73"/>